<reference evidence="1 2" key="1">
    <citation type="submission" date="2020-07" db="EMBL/GenBank/DDBJ databases">
        <authorList>
            <person name="Cui H."/>
        </authorList>
    </citation>
    <scope>NUCLEOTIDE SEQUENCE [LARGE SCALE GENOMIC DNA]</scope>
    <source>
        <strain evidence="1 2">YPL8</strain>
    </source>
</reference>
<dbReference type="AlphaFoldDB" id="A0A7D5KYN8"/>
<keyword evidence="2" id="KW-1185">Reference proteome</keyword>
<dbReference type="EMBL" id="CP058601">
    <property type="protein sequence ID" value="QLG51122.1"/>
    <property type="molecule type" value="Genomic_DNA"/>
</dbReference>
<organism evidence="1 2">
    <name type="scientific">Natrinema halophilum</name>
    <dbReference type="NCBI Taxonomy" id="1699371"/>
    <lineage>
        <taxon>Archaea</taxon>
        <taxon>Methanobacteriati</taxon>
        <taxon>Methanobacteriota</taxon>
        <taxon>Stenosarchaea group</taxon>
        <taxon>Halobacteria</taxon>
        <taxon>Halobacteriales</taxon>
        <taxon>Natrialbaceae</taxon>
        <taxon>Natrinema</taxon>
    </lineage>
</organism>
<protein>
    <submittedName>
        <fullName evidence="1">Uncharacterized protein</fullName>
    </submittedName>
</protein>
<name>A0A7D5KYN8_9EURY</name>
<accession>A0A7D5KYN8</accession>
<sequence>MRGTDDESKRAAATCKRCSEIGVVKVWPDGRLRPLGRSNFCDCDSPTLEVFESDLDHELP</sequence>
<dbReference type="KEGG" id="haly:HYG82_02320"/>
<evidence type="ECO:0000313" key="2">
    <source>
        <dbReference type="Proteomes" id="UP000509241"/>
    </source>
</evidence>
<dbReference type="OrthoDB" id="257177at2157"/>
<proteinExistence type="predicted"/>
<gene>
    <name evidence="1" type="ORF">HYG82_02320</name>
</gene>
<evidence type="ECO:0000313" key="1">
    <source>
        <dbReference type="EMBL" id="QLG51122.1"/>
    </source>
</evidence>
<dbReference type="Proteomes" id="UP000509241">
    <property type="component" value="Chromosome"/>
</dbReference>